<keyword evidence="2" id="KW-0677">Repeat</keyword>
<accession>A0A851CDD4</accession>
<dbReference type="Gene3D" id="2.120.10.30">
    <property type="entry name" value="TolB, C-terminal domain"/>
    <property type="match status" value="2"/>
</dbReference>
<evidence type="ECO:0000313" key="10">
    <source>
        <dbReference type="Proteomes" id="UP000642973"/>
    </source>
</evidence>
<protein>
    <submittedName>
        <fullName evidence="9">TRIM3 protein</fullName>
    </submittedName>
</protein>
<feature type="repeat" description="NHL" evidence="6">
    <location>
        <begin position="391"/>
        <end position="434"/>
    </location>
</feature>
<evidence type="ECO:0000256" key="5">
    <source>
        <dbReference type="PROSITE-ProRule" id="PRU00024"/>
    </source>
</evidence>
<comment type="similarity">
    <text evidence="1">Belongs to the TRIM/RBCC family.</text>
</comment>
<proteinExistence type="inferred from homology"/>
<dbReference type="FunFam" id="2.40.10.500:FF:000001">
    <property type="entry name" value="tripartite motif-containing protein 3-like"/>
    <property type="match status" value="1"/>
</dbReference>
<feature type="domain" description="B box-type" evidence="8">
    <location>
        <begin position="1"/>
        <end position="34"/>
    </location>
</feature>
<dbReference type="Pfam" id="PF01436">
    <property type="entry name" value="NHL"/>
    <property type="match status" value="6"/>
</dbReference>
<dbReference type="PROSITE" id="PS50119">
    <property type="entry name" value="ZF_BBOX"/>
    <property type="match status" value="1"/>
</dbReference>
<evidence type="ECO:0000256" key="7">
    <source>
        <dbReference type="SAM" id="MobiDB-lite"/>
    </source>
</evidence>
<dbReference type="InterPro" id="IPR011042">
    <property type="entry name" value="6-blade_b-propeller_TolB-like"/>
</dbReference>
<dbReference type="Gene3D" id="3.30.160.60">
    <property type="entry name" value="Classic Zinc Finger"/>
    <property type="match status" value="1"/>
</dbReference>
<reference evidence="9" key="1">
    <citation type="submission" date="2019-10" db="EMBL/GenBank/DDBJ databases">
        <title>Bird 10,000 Genomes (B10K) Project - Family phase.</title>
        <authorList>
            <person name="Zhang G."/>
        </authorList>
    </citation>
    <scope>NUCLEOTIDE SEQUENCE</scope>
    <source>
        <strain evidence="9">B10K-DU-002-55</strain>
        <tissue evidence="9">Muscle</tissue>
    </source>
</reference>
<dbReference type="FunFam" id="2.120.10.30:FF:000007">
    <property type="entry name" value="Putative tripartite motif-containing protein 2"/>
    <property type="match status" value="1"/>
</dbReference>
<dbReference type="CDD" id="cd20482">
    <property type="entry name" value="CC_brat-like"/>
    <property type="match status" value="1"/>
</dbReference>
<evidence type="ECO:0000313" key="9">
    <source>
        <dbReference type="EMBL" id="NWI54199.1"/>
    </source>
</evidence>
<dbReference type="PANTHER" id="PTHR24104">
    <property type="entry name" value="E3 UBIQUITIN-PROTEIN LIGASE NHLRC1-RELATED"/>
    <property type="match status" value="1"/>
</dbReference>
<keyword evidence="10" id="KW-1185">Reference proteome</keyword>
<dbReference type="InterPro" id="IPR001258">
    <property type="entry name" value="NHL_repeat"/>
</dbReference>
<dbReference type="GO" id="GO:0008270">
    <property type="term" value="F:zinc ion binding"/>
    <property type="evidence" value="ECO:0007669"/>
    <property type="project" value="UniProtKB-KW"/>
</dbReference>
<feature type="repeat" description="NHL" evidence="6">
    <location>
        <begin position="304"/>
        <end position="345"/>
    </location>
</feature>
<dbReference type="InterPro" id="IPR057750">
    <property type="entry name" value="TRIM2/3_C"/>
</dbReference>
<feature type="non-terminal residue" evidence="9">
    <location>
        <position position="526"/>
    </location>
</feature>
<feature type="region of interest" description="Disordered" evidence="7">
    <location>
        <begin position="212"/>
        <end position="233"/>
    </location>
</feature>
<keyword evidence="3 5" id="KW-0863">Zinc-finger</keyword>
<dbReference type="InterPro" id="IPR003649">
    <property type="entry name" value="Bbox_C"/>
</dbReference>
<feature type="repeat" description="NHL" evidence="6">
    <location>
        <begin position="346"/>
        <end position="387"/>
    </location>
</feature>
<dbReference type="SUPFAM" id="SSF101898">
    <property type="entry name" value="NHL repeat"/>
    <property type="match status" value="1"/>
</dbReference>
<evidence type="ECO:0000256" key="2">
    <source>
        <dbReference type="ARBA" id="ARBA00022737"/>
    </source>
</evidence>
<feature type="repeat" description="NHL" evidence="6">
    <location>
        <begin position="255"/>
        <end position="298"/>
    </location>
</feature>
<feature type="repeat" description="NHL" evidence="6">
    <location>
        <begin position="482"/>
        <end position="525"/>
    </location>
</feature>
<evidence type="ECO:0000256" key="3">
    <source>
        <dbReference type="ARBA" id="ARBA00022771"/>
    </source>
</evidence>
<feature type="repeat" description="NHL" evidence="6">
    <location>
        <begin position="438"/>
        <end position="481"/>
    </location>
</feature>
<evidence type="ECO:0000256" key="1">
    <source>
        <dbReference type="ARBA" id="ARBA00008518"/>
    </source>
</evidence>
<dbReference type="AlphaFoldDB" id="A0A851CDD4"/>
<dbReference type="Proteomes" id="UP000642973">
    <property type="component" value="Unassembled WGS sequence"/>
</dbReference>
<dbReference type="GO" id="GO:0061630">
    <property type="term" value="F:ubiquitin protein ligase activity"/>
    <property type="evidence" value="ECO:0007669"/>
    <property type="project" value="TreeGrafter"/>
</dbReference>
<dbReference type="GO" id="GO:0043161">
    <property type="term" value="P:proteasome-mediated ubiquitin-dependent protein catabolic process"/>
    <property type="evidence" value="ECO:0007669"/>
    <property type="project" value="TreeGrafter"/>
</dbReference>
<evidence type="ECO:0000256" key="4">
    <source>
        <dbReference type="ARBA" id="ARBA00022833"/>
    </source>
</evidence>
<dbReference type="PROSITE" id="PS51125">
    <property type="entry name" value="NHL"/>
    <property type="match status" value="6"/>
</dbReference>
<name>A0A851CDD4_CALVR</name>
<dbReference type="EMBL" id="WEIV01013780">
    <property type="protein sequence ID" value="NWI54199.1"/>
    <property type="molecule type" value="Genomic_DNA"/>
</dbReference>
<dbReference type="Pfam" id="PF00643">
    <property type="entry name" value="zf-B_box"/>
    <property type="match status" value="1"/>
</dbReference>
<sequence>QVMEFYCEPCETAMCRECTEGERREHRDHRTVPLRDVLEQHKAALQHQLDAAFRGSRCLPRLPQLAAAVGLVAEISRQLGQRRAEAEAEIGNSFEELEAALRQRREVLLHDLEATCAAKQQVLEAQLEVLRQGQESILSSCAFTEQALHHGSATEVLLVQKQMGERLRELAARPFPEHPHENAQLEFRAEPEGLRRSIQNLGALLTTSATAHTTEAKRRVKSPGGGHVRQKALRRPASMYGSAKRKENPIEDELIFRVGSRGREKGEFTNLQGISTSSAGRIVVADSNNQCVQVFSNEGQFRLRFGVRGRSPGQLQRPTGVSVDTNGDIIVADYDNRWVSVFSPEGKFKTKLGAGRLMGPKGVAVDRNGHIIVVDNKACCVFIFQPNGKLVARFGSRGTAERQFAGPHFVAVNNKNEIVVTDFHNHSVKVYNAEGEFLFKFGSHGEGNGQFNAPTGVAVDGNGNIIVADWGNSRIQVFDSAGSFLSYINTAADPLYGPQGLALTSDGHVVVADSGNHCFKAYRYLQ</sequence>
<dbReference type="PANTHER" id="PTHR24104:SF21">
    <property type="entry name" value="TRIPARTITE MOTIF-CONTAINING PROTEIN 3"/>
    <property type="match status" value="1"/>
</dbReference>
<comment type="caution">
    <text evidence="9">The sequence shown here is derived from an EMBL/GenBank/DDBJ whole genome shotgun (WGS) entry which is preliminary data.</text>
</comment>
<keyword evidence="4" id="KW-0862">Zinc</keyword>
<evidence type="ECO:0000259" key="8">
    <source>
        <dbReference type="PROSITE" id="PS50119"/>
    </source>
</evidence>
<dbReference type="SUPFAM" id="SSF57845">
    <property type="entry name" value="B-box zinc-binding domain"/>
    <property type="match status" value="1"/>
</dbReference>
<dbReference type="InterPro" id="IPR000315">
    <property type="entry name" value="Znf_B-box"/>
</dbReference>
<dbReference type="SMART" id="SM00502">
    <property type="entry name" value="BBC"/>
    <property type="match status" value="1"/>
</dbReference>
<evidence type="ECO:0000256" key="6">
    <source>
        <dbReference type="PROSITE-ProRule" id="PRU00504"/>
    </source>
</evidence>
<dbReference type="FunFam" id="2.120.10.30:FF:000004">
    <property type="entry name" value="Tripartite motif containing 2"/>
    <property type="match status" value="1"/>
</dbReference>
<dbReference type="InterPro" id="IPR050952">
    <property type="entry name" value="TRIM-NHL_E3_ligases"/>
</dbReference>
<keyword evidence="3 5" id="KW-0479">Metal-binding</keyword>
<dbReference type="GO" id="GO:0000209">
    <property type="term" value="P:protein polyubiquitination"/>
    <property type="evidence" value="ECO:0007669"/>
    <property type="project" value="TreeGrafter"/>
</dbReference>
<dbReference type="CDD" id="cd14960">
    <property type="entry name" value="NHL_TRIM2_like"/>
    <property type="match status" value="1"/>
</dbReference>
<feature type="non-terminal residue" evidence="9">
    <location>
        <position position="1"/>
    </location>
</feature>
<gene>
    <name evidence="9" type="primary">Trim3</name>
    <name evidence="9" type="ORF">CALVIR_R07516</name>
</gene>
<organism evidence="9 10">
    <name type="scientific">Calyptomena viridis</name>
    <name type="common">Lesser green broadbill</name>
    <dbReference type="NCBI Taxonomy" id="135972"/>
    <lineage>
        <taxon>Eukaryota</taxon>
        <taxon>Metazoa</taxon>
        <taxon>Chordata</taxon>
        <taxon>Craniata</taxon>
        <taxon>Vertebrata</taxon>
        <taxon>Euteleostomi</taxon>
        <taxon>Archelosauria</taxon>
        <taxon>Archosauria</taxon>
        <taxon>Dinosauria</taxon>
        <taxon>Saurischia</taxon>
        <taxon>Theropoda</taxon>
        <taxon>Coelurosauria</taxon>
        <taxon>Aves</taxon>
        <taxon>Neognathae</taxon>
        <taxon>Neoaves</taxon>
        <taxon>Telluraves</taxon>
        <taxon>Australaves</taxon>
        <taxon>Passeriformes</taxon>
        <taxon>Eurylaimidae</taxon>
        <taxon>Calyptomena</taxon>
    </lineage>
</organism>